<dbReference type="RefSeq" id="WP_066398764.1">
    <property type="nucleotide sequence ID" value="NZ_JAGIKZ010000024.1"/>
</dbReference>
<proteinExistence type="predicted"/>
<dbReference type="Proteomes" id="UP001519293">
    <property type="component" value="Unassembled WGS sequence"/>
</dbReference>
<gene>
    <name evidence="1" type="ORF">J2Z40_003213</name>
</gene>
<name>A0ABS4RJP1_9BACI</name>
<evidence type="ECO:0000313" key="2">
    <source>
        <dbReference type="Proteomes" id="UP001519293"/>
    </source>
</evidence>
<organism evidence="1 2">
    <name type="scientific">Cytobacillus eiseniae</name>
    <dbReference type="NCBI Taxonomy" id="762947"/>
    <lineage>
        <taxon>Bacteria</taxon>
        <taxon>Bacillati</taxon>
        <taxon>Bacillota</taxon>
        <taxon>Bacilli</taxon>
        <taxon>Bacillales</taxon>
        <taxon>Bacillaceae</taxon>
        <taxon>Cytobacillus</taxon>
    </lineage>
</organism>
<reference evidence="1 2" key="1">
    <citation type="submission" date="2021-03" db="EMBL/GenBank/DDBJ databases">
        <title>Genomic Encyclopedia of Type Strains, Phase IV (KMG-IV): sequencing the most valuable type-strain genomes for metagenomic binning, comparative biology and taxonomic classification.</title>
        <authorList>
            <person name="Goeker M."/>
        </authorList>
    </citation>
    <scope>NUCLEOTIDE SEQUENCE [LARGE SCALE GENOMIC DNA]</scope>
    <source>
        <strain evidence="1 2">DSM 26675</strain>
    </source>
</reference>
<keyword evidence="2" id="KW-1185">Reference proteome</keyword>
<comment type="caution">
    <text evidence="1">The sequence shown here is derived from an EMBL/GenBank/DDBJ whole genome shotgun (WGS) entry which is preliminary data.</text>
</comment>
<evidence type="ECO:0000313" key="1">
    <source>
        <dbReference type="EMBL" id="MBP2242636.1"/>
    </source>
</evidence>
<evidence type="ECO:0008006" key="3">
    <source>
        <dbReference type="Google" id="ProtNLM"/>
    </source>
</evidence>
<sequence length="238" mass="28269">MKKAVGFDQKILLHQLDFIAREIPRTESRNELYEKVEEFLTADIAGQKSRLNARTILFKIWYLVEDQHLHLQKEALHFFDEVTQEERKVLHWGMTLLAYPFFTDLVKELGILFKIQDEVPSEQLSRKMKSLYGDRRRVEVSISATMTTLRFWEAVVSEKRNTQGLPSIRTVIRSERLKQWTAEVLIRVLQVTSLPIEDFKDHPLLFPFRYDITTDELDKNRFEIIRQGVDMRMISLKK</sequence>
<dbReference type="EMBL" id="JAGIKZ010000024">
    <property type="protein sequence ID" value="MBP2242636.1"/>
    <property type="molecule type" value="Genomic_DNA"/>
</dbReference>
<accession>A0ABS4RJP1</accession>
<protein>
    <recommendedName>
        <fullName evidence="3">DUF2785 domain-containing protein</fullName>
    </recommendedName>
</protein>